<dbReference type="InterPro" id="IPR020845">
    <property type="entry name" value="AMP-binding_CS"/>
</dbReference>
<evidence type="ECO:0000256" key="2">
    <source>
        <dbReference type="ARBA" id="ARBA00022553"/>
    </source>
</evidence>
<dbReference type="PRINTS" id="PR00154">
    <property type="entry name" value="AMPBINDING"/>
</dbReference>
<evidence type="ECO:0000256" key="1">
    <source>
        <dbReference type="ARBA" id="ARBA00022450"/>
    </source>
</evidence>
<dbReference type="OrthoDB" id="9803968at2"/>
<dbReference type="Gene3D" id="3.40.50.12230">
    <property type="match status" value="1"/>
</dbReference>
<protein>
    <submittedName>
        <fullName evidence="5">Peptide synthetase</fullName>
    </submittedName>
</protein>
<dbReference type="GO" id="GO:0005737">
    <property type="term" value="C:cytoplasm"/>
    <property type="evidence" value="ECO:0007669"/>
    <property type="project" value="TreeGrafter"/>
</dbReference>
<dbReference type="PROSITE" id="PS00455">
    <property type="entry name" value="AMP_BINDING"/>
    <property type="match status" value="1"/>
</dbReference>
<dbReference type="SUPFAM" id="SSF53328">
    <property type="entry name" value="Formyltransferase"/>
    <property type="match status" value="1"/>
</dbReference>
<dbReference type="Pfam" id="PF00551">
    <property type="entry name" value="Formyl_trans_N"/>
    <property type="match status" value="1"/>
</dbReference>
<dbReference type="Gene3D" id="1.10.1200.10">
    <property type="entry name" value="ACP-like"/>
    <property type="match status" value="1"/>
</dbReference>
<feature type="compositionally biased region" description="Low complexity" evidence="3">
    <location>
        <begin position="1404"/>
        <end position="1425"/>
    </location>
</feature>
<dbReference type="GO" id="GO:0043041">
    <property type="term" value="P:amino acid activation for nonribosomal peptide biosynthetic process"/>
    <property type="evidence" value="ECO:0007669"/>
    <property type="project" value="TreeGrafter"/>
</dbReference>
<keyword evidence="2" id="KW-0597">Phosphoprotein</keyword>
<dbReference type="RefSeq" id="WP_113288696.1">
    <property type="nucleotide sequence ID" value="NZ_QNTQ01000006.1"/>
</dbReference>
<dbReference type="SUPFAM" id="SSF56801">
    <property type="entry name" value="Acetyl-CoA synthetase-like"/>
    <property type="match status" value="2"/>
</dbReference>
<dbReference type="InterPro" id="IPR002376">
    <property type="entry name" value="Formyl_transf_N"/>
</dbReference>
<evidence type="ECO:0000256" key="3">
    <source>
        <dbReference type="SAM" id="MobiDB-lite"/>
    </source>
</evidence>
<dbReference type="Gene3D" id="3.40.50.12780">
    <property type="entry name" value="N-terminal domain of ligase-like"/>
    <property type="match status" value="2"/>
</dbReference>
<dbReference type="Pfam" id="PF00501">
    <property type="entry name" value="AMP-binding"/>
    <property type="match status" value="2"/>
</dbReference>
<dbReference type="SMART" id="SM00823">
    <property type="entry name" value="PKS_PP"/>
    <property type="match status" value="1"/>
</dbReference>
<dbReference type="CDD" id="cd08700">
    <property type="entry name" value="FMT_C_OzmH_like"/>
    <property type="match status" value="1"/>
</dbReference>
<comment type="caution">
    <text evidence="5">The sequence shown here is derived from an EMBL/GenBank/DDBJ whole genome shotgun (WGS) entry which is preliminary data.</text>
</comment>
<dbReference type="Pfam" id="PF00296">
    <property type="entry name" value="Bac_luciferase"/>
    <property type="match status" value="1"/>
</dbReference>
<dbReference type="InterPro" id="IPR011034">
    <property type="entry name" value="Formyl_transferase-like_C_sf"/>
</dbReference>
<evidence type="ECO:0000313" key="6">
    <source>
        <dbReference type="Proteomes" id="UP000253370"/>
    </source>
</evidence>
<organism evidence="5 6">
    <name type="scientific">Rhodosalinus halophilus</name>
    <dbReference type="NCBI Taxonomy" id="2259333"/>
    <lineage>
        <taxon>Bacteria</taxon>
        <taxon>Pseudomonadati</taxon>
        <taxon>Pseudomonadota</taxon>
        <taxon>Alphaproteobacteria</taxon>
        <taxon>Rhodobacterales</taxon>
        <taxon>Paracoccaceae</taxon>
        <taxon>Rhodosalinus</taxon>
    </lineage>
</organism>
<dbReference type="SUPFAM" id="SSF47336">
    <property type="entry name" value="ACP-like"/>
    <property type="match status" value="1"/>
</dbReference>
<dbReference type="InterPro" id="IPR000873">
    <property type="entry name" value="AMP-dep_synth/lig_dom"/>
</dbReference>
<dbReference type="InterPro" id="IPR009081">
    <property type="entry name" value="PP-bd_ACP"/>
</dbReference>
<evidence type="ECO:0000313" key="5">
    <source>
        <dbReference type="EMBL" id="RBI85437.1"/>
    </source>
</evidence>
<gene>
    <name evidence="5" type="ORF">DRV85_06750</name>
</gene>
<dbReference type="GO" id="GO:0044550">
    <property type="term" value="P:secondary metabolite biosynthetic process"/>
    <property type="evidence" value="ECO:0007669"/>
    <property type="project" value="TreeGrafter"/>
</dbReference>
<dbReference type="SUPFAM" id="SSF51679">
    <property type="entry name" value="Bacterial luciferase-like"/>
    <property type="match status" value="1"/>
</dbReference>
<accession>A0A365UAV8</accession>
<dbReference type="Gene3D" id="3.20.20.30">
    <property type="entry name" value="Luciferase-like domain"/>
    <property type="match status" value="1"/>
</dbReference>
<dbReference type="Pfam" id="PF00550">
    <property type="entry name" value="PP-binding"/>
    <property type="match status" value="1"/>
</dbReference>
<dbReference type="InterPro" id="IPR045851">
    <property type="entry name" value="AMP-bd_C_sf"/>
</dbReference>
<dbReference type="PANTHER" id="PTHR45527">
    <property type="entry name" value="NONRIBOSOMAL PEPTIDE SYNTHETASE"/>
    <property type="match status" value="1"/>
</dbReference>
<feature type="compositionally biased region" description="Basic and acidic residues" evidence="3">
    <location>
        <begin position="1526"/>
        <end position="1540"/>
    </location>
</feature>
<feature type="region of interest" description="Disordered" evidence="3">
    <location>
        <begin position="1507"/>
        <end position="1549"/>
    </location>
</feature>
<dbReference type="Pfam" id="PF02911">
    <property type="entry name" value="Formyl_trans_C"/>
    <property type="match status" value="1"/>
</dbReference>
<dbReference type="EMBL" id="QNTQ01000006">
    <property type="protein sequence ID" value="RBI85437.1"/>
    <property type="molecule type" value="Genomic_DNA"/>
</dbReference>
<dbReference type="InterPro" id="IPR024011">
    <property type="entry name" value="Biosynth_lucif-like_mOase_dom"/>
</dbReference>
<sequence length="1549" mass="165224">MTPFSAILIGNETLALQCGEALLSRGHTLTAVVTRHPAVADWAAAKGLTIEAPGAGLEERLPEADWLLSVANLDLIPEAVLGRARRGAVNFHDGPLPAYAGLNAPVWALLNGETRHGVTWHRIGDGIDTGAILAQRVFDLSPEDTALTANAKAYEAGIESFPALLDALERDDPGTPQDAARRSYYGLADRPRAAARLDFAQPAASLARLVRALDHGDYANPVACPKIARGGGVWLVGAAEPVAGAGAPGTVLEVAAGALTVACAEGAVRLSGLRTPEGATVAGADVAAAGDRLEALTPEEADELTRRIARIAPMESHVRRRLAEVEPCGLPLRAGRGGLSERPLDLPELPPERAAFLAALWAARSMGRGSADLALRTPESAGLAWPGHVSDWAPLRLEAGVETPLSFAEGAFARELARARRAGAFAPDLAARMPELDGRGPEIGLDFSEAGGLIPGTALTLALGAAPALRYDSEAMAPDLAELMAARFEHLAHAEIDGATPIGAIDVMPEAERRAVLHGRNATDTPFDSACVHALFERQVEATPDAPALVHEATTLTYAELDARSNRAAHVLRQMGVAPGTVVGLATRRSPDLLVGALAILKAGGAYLPLDPAYPKDRLALYLEDSGASVVVTQAAVEAELPPHGAQTLCLDIDPRLAEAPASRPEGGARPDDLAYLIYTSGSTGRPKGVMVEHRNVANFFTGMDAVIDHDPAGVWLAVTSLSFDISVLELFWTLARGFKLVLMGDEERALVSGPVAVEDQSMQFSLYYWGNDDGQGRDKYRLLLEGARVADANGFCAVWTPERHFHAFGGPYPNPSVTGAAVAAVTKNIAVRAGSCVAPLHHTARIAEEWAVIDNLTNGRAGLAIASGWQPDDFVLRPENTPPNNKPAMAEAIRDLRRLWKGEAVAFPRQDGTTHAVVTQPRPVSEELPIWVTTAGNPETWKEAGRMGANVLTHLLGQTIEEVSEKIALYRAALTEAGHDPDSRTVTLMLHTYVGHDRDAVREVAREPMKDYLRSAAGLIKNYAWAFPAFKKPKGVETPMQLDLGTLTDEELDAILDFAFQRYFEDSGLFGTVEDALARVEQVRAIGVGEIACLIDYGIPVEQVLEGLGPLSEVLRRANEGAQDHSIAAQIARHGVTHLQCTPSMARMLTMHDESAAALAHVRHLMIGGEALPGALVRELQGLTDATITNMYGPTETTIWSATEPATPDENVVNIGRPIANTALYVLDEAQRPVPVGVAGELWIGGAGVTRGYWGRDELTAERFRPDPFRGEGRMYRTGDLVRRRADGRLDFLGRADHQVKIRGYRIELGEIEAALEEMEGVRQAVVLAREDTPGDQRLVGYVTLSAPLEEEAMRAHLAERLPPHMVPGRVVTLEAFPLTPNRKVDRNALPPPGPRHADRADAPAGEAPATEAPAQEGPATAEGPALAAGEAVNRVGAIWARVLGVPQPGPRDNFFDLGGHSLLAVQVHRDLRAELGVAGLAITDIFRFPTLGALAGRVEELSGGHLSAPAAKAPAEADSPPEPANDRQAQRARAMERRRAMRARRRA</sequence>
<dbReference type="InterPro" id="IPR005793">
    <property type="entry name" value="Formyl_trans_C"/>
</dbReference>
<feature type="compositionally biased region" description="Low complexity" evidence="3">
    <location>
        <begin position="1509"/>
        <end position="1520"/>
    </location>
</feature>
<proteinExistence type="predicted"/>
<dbReference type="Gene3D" id="3.30.300.30">
    <property type="match status" value="1"/>
</dbReference>
<dbReference type="PANTHER" id="PTHR45527:SF1">
    <property type="entry name" value="FATTY ACID SYNTHASE"/>
    <property type="match status" value="1"/>
</dbReference>
<dbReference type="InterPro" id="IPR025110">
    <property type="entry name" value="AMP-bd_C"/>
</dbReference>
<feature type="domain" description="Carrier" evidence="4">
    <location>
        <begin position="1428"/>
        <end position="1504"/>
    </location>
</feature>
<name>A0A365UAV8_9RHOB</name>
<feature type="region of interest" description="Disordered" evidence="3">
    <location>
        <begin position="1384"/>
        <end position="1425"/>
    </location>
</feature>
<dbReference type="Pfam" id="PF13193">
    <property type="entry name" value="AMP-binding_C"/>
    <property type="match status" value="1"/>
</dbReference>
<keyword evidence="6" id="KW-1185">Reference proteome</keyword>
<dbReference type="SUPFAM" id="SSF50486">
    <property type="entry name" value="FMT C-terminal domain-like"/>
    <property type="match status" value="1"/>
</dbReference>
<dbReference type="InterPro" id="IPR036477">
    <property type="entry name" value="Formyl_transf_N_sf"/>
</dbReference>
<keyword evidence="1" id="KW-0596">Phosphopantetheine</keyword>
<dbReference type="CDD" id="cd05930">
    <property type="entry name" value="A_NRPS"/>
    <property type="match status" value="1"/>
</dbReference>
<dbReference type="GO" id="GO:0031177">
    <property type="term" value="F:phosphopantetheine binding"/>
    <property type="evidence" value="ECO:0007669"/>
    <property type="project" value="InterPro"/>
</dbReference>
<dbReference type="InterPro" id="IPR020806">
    <property type="entry name" value="PKS_PP-bd"/>
</dbReference>
<evidence type="ECO:0000259" key="4">
    <source>
        <dbReference type="PROSITE" id="PS50075"/>
    </source>
</evidence>
<dbReference type="GO" id="GO:0016705">
    <property type="term" value="F:oxidoreductase activity, acting on paired donors, with incorporation or reduction of molecular oxygen"/>
    <property type="evidence" value="ECO:0007669"/>
    <property type="project" value="InterPro"/>
</dbReference>
<dbReference type="InterPro" id="IPR036661">
    <property type="entry name" value="Luciferase-like_sf"/>
</dbReference>
<reference evidence="5 6" key="1">
    <citation type="submission" date="2018-07" db="EMBL/GenBank/DDBJ databases">
        <title>Rhodosalinus sp. strain E84T genomic sequence and assembly.</title>
        <authorList>
            <person name="Liu Z.-W."/>
            <person name="Lu D.-C."/>
        </authorList>
    </citation>
    <scope>NUCLEOTIDE SEQUENCE [LARGE SCALE GENOMIC DNA]</scope>
    <source>
        <strain evidence="5 6">E84</strain>
    </source>
</reference>
<dbReference type="InterPro" id="IPR011251">
    <property type="entry name" value="Luciferase-like_dom"/>
</dbReference>
<dbReference type="NCBIfam" id="TIGR04020">
    <property type="entry name" value="seco_metab_LLM"/>
    <property type="match status" value="1"/>
</dbReference>
<dbReference type="Proteomes" id="UP000253370">
    <property type="component" value="Unassembled WGS sequence"/>
</dbReference>
<dbReference type="InterPro" id="IPR042099">
    <property type="entry name" value="ANL_N_sf"/>
</dbReference>
<dbReference type="PROSITE" id="PS50075">
    <property type="entry name" value="CARRIER"/>
    <property type="match status" value="1"/>
</dbReference>
<dbReference type="FunFam" id="3.30.300.30:FF:000010">
    <property type="entry name" value="Enterobactin synthetase component F"/>
    <property type="match status" value="1"/>
</dbReference>
<dbReference type="InterPro" id="IPR036736">
    <property type="entry name" value="ACP-like_sf"/>
</dbReference>
<dbReference type="InterPro" id="IPR020459">
    <property type="entry name" value="AMP-binding"/>
</dbReference>